<dbReference type="InterPro" id="IPR021757">
    <property type="entry name" value="Ribosomal_mL46_N"/>
</dbReference>
<keyword evidence="4 10" id="KW-0689">Ribosomal protein</keyword>
<protein>
    <recommendedName>
        <fullName evidence="7">Large ribosomal subunit protein mL46</fullName>
    </recommendedName>
</protein>
<evidence type="ECO:0000256" key="2">
    <source>
        <dbReference type="ARBA" id="ARBA00009070"/>
    </source>
</evidence>
<dbReference type="Proteomes" id="UP000054886">
    <property type="component" value="Unassembled WGS sequence"/>
</dbReference>
<evidence type="ECO:0000256" key="7">
    <source>
        <dbReference type="ARBA" id="ARBA00035190"/>
    </source>
</evidence>
<keyword evidence="5" id="KW-0496">Mitochondrion</keyword>
<feature type="region of interest" description="Disordered" evidence="8">
    <location>
        <begin position="93"/>
        <end position="122"/>
    </location>
</feature>
<gene>
    <name evidence="10" type="ORF">AO440_003102</name>
</gene>
<proteinExistence type="inferred from homology"/>
<dbReference type="OrthoDB" id="414075at2759"/>
<feature type="domain" description="Large ribosomal subunit protein mL46 N-terminal" evidence="9">
    <location>
        <begin position="18"/>
        <end position="138"/>
    </location>
</feature>
<dbReference type="GO" id="GO:0005762">
    <property type="term" value="C:mitochondrial large ribosomal subunit"/>
    <property type="evidence" value="ECO:0007669"/>
    <property type="project" value="EnsemblFungi"/>
</dbReference>
<dbReference type="Gene3D" id="3.90.79.10">
    <property type="entry name" value="Nucleoside Triphosphate Pyrophosphohydrolase"/>
    <property type="match status" value="1"/>
</dbReference>
<evidence type="ECO:0000256" key="1">
    <source>
        <dbReference type="ARBA" id="ARBA00004173"/>
    </source>
</evidence>
<dbReference type="VEuPathDB" id="FungiDB:CAGL0J07832g"/>
<keyword evidence="6" id="KW-0687">Ribonucleoprotein</keyword>
<evidence type="ECO:0000256" key="3">
    <source>
        <dbReference type="ARBA" id="ARBA00022946"/>
    </source>
</evidence>
<dbReference type="InterPro" id="IPR033650">
    <property type="entry name" value="Ribosomal_mL46_NUDIX"/>
</dbReference>
<feature type="compositionally biased region" description="Basic and acidic residues" evidence="8">
    <location>
        <begin position="94"/>
        <end position="104"/>
    </location>
</feature>
<dbReference type="PANTHER" id="PTHR13124">
    <property type="entry name" value="39S RIBOSOMAL PROTEIN L46, MITOCHONDRIAL PRECURSOR-RELATED"/>
    <property type="match status" value="1"/>
</dbReference>
<dbReference type="InterPro" id="IPR040008">
    <property type="entry name" value="Ribosomal_mL46"/>
</dbReference>
<dbReference type="CDD" id="cd04661">
    <property type="entry name" value="NUDIX_MRP_L46"/>
    <property type="match status" value="1"/>
</dbReference>
<dbReference type="VEuPathDB" id="FungiDB:GWK60_J07667"/>
<dbReference type="AlphaFoldDB" id="A0A0W0E7D8"/>
<name>A0A0W0E7D8_CANGB</name>
<evidence type="ECO:0000313" key="10">
    <source>
        <dbReference type="EMBL" id="KTB11115.1"/>
    </source>
</evidence>
<evidence type="ECO:0000256" key="4">
    <source>
        <dbReference type="ARBA" id="ARBA00022980"/>
    </source>
</evidence>
<comment type="similarity">
    <text evidence="2">Belongs to the mitochondrion-specific ribosomal protein mL46 family.</text>
</comment>
<evidence type="ECO:0000256" key="5">
    <source>
        <dbReference type="ARBA" id="ARBA00023128"/>
    </source>
</evidence>
<accession>A0A0W0E7D8</accession>
<dbReference type="Pfam" id="PF11788">
    <property type="entry name" value="MRP-L46"/>
    <property type="match status" value="1"/>
</dbReference>
<dbReference type="OMA" id="HPFENAF"/>
<dbReference type="EMBL" id="LLZZ01000043">
    <property type="protein sequence ID" value="KTB11115.1"/>
    <property type="molecule type" value="Genomic_DNA"/>
</dbReference>
<feature type="compositionally biased region" description="Polar residues" evidence="8">
    <location>
        <begin position="105"/>
        <end position="119"/>
    </location>
</feature>
<reference evidence="10 11" key="1">
    <citation type="submission" date="2015-10" db="EMBL/GenBank/DDBJ databases">
        <title>Draft genomes sequences of Candida glabrata isolates 1A, 1B, 2A, 2B, 3A and 3B.</title>
        <authorList>
            <person name="Haavelsrud O.E."/>
            <person name="Gaustad P."/>
        </authorList>
    </citation>
    <scope>NUCLEOTIDE SEQUENCE [LARGE SCALE GENOMIC DNA]</scope>
    <source>
        <strain evidence="10">910700640</strain>
    </source>
</reference>
<evidence type="ECO:0000256" key="6">
    <source>
        <dbReference type="ARBA" id="ARBA00023274"/>
    </source>
</evidence>
<comment type="caution">
    <text evidence="10">The sequence shown here is derived from an EMBL/GenBank/DDBJ whole genome shotgun (WGS) entry which is preliminary data.</text>
</comment>
<evidence type="ECO:0000313" key="11">
    <source>
        <dbReference type="Proteomes" id="UP000054886"/>
    </source>
</evidence>
<dbReference type="GO" id="GO:0003735">
    <property type="term" value="F:structural constituent of ribosome"/>
    <property type="evidence" value="ECO:0007669"/>
    <property type="project" value="EnsemblFungi"/>
</dbReference>
<organism evidence="10 11">
    <name type="scientific">Candida glabrata</name>
    <name type="common">Yeast</name>
    <name type="synonym">Torulopsis glabrata</name>
    <dbReference type="NCBI Taxonomy" id="5478"/>
    <lineage>
        <taxon>Eukaryota</taxon>
        <taxon>Fungi</taxon>
        <taxon>Dikarya</taxon>
        <taxon>Ascomycota</taxon>
        <taxon>Saccharomycotina</taxon>
        <taxon>Saccharomycetes</taxon>
        <taxon>Saccharomycetales</taxon>
        <taxon>Saccharomycetaceae</taxon>
        <taxon>Nakaseomyces</taxon>
    </lineage>
</organism>
<dbReference type="VEuPathDB" id="FungiDB:B1J91_J07832g"/>
<dbReference type="PhylomeDB" id="A0A0W0E7D8"/>
<evidence type="ECO:0000256" key="8">
    <source>
        <dbReference type="SAM" id="MobiDB-lite"/>
    </source>
</evidence>
<keyword evidence="3" id="KW-0809">Transit peptide</keyword>
<dbReference type="VEuPathDB" id="FungiDB:GVI51_J07689"/>
<comment type="subcellular location">
    <subcellularLocation>
        <location evidence="1">Mitochondrion</location>
    </subcellularLocation>
</comment>
<sequence length="265" mass="30249">MLSVRGLATAAKATGSPAVKVGLILSRVPLVSPEKSELESSYYKYMSELERRLMWTFPAYFYFKKGTLSEHRFYAAQKGPISKQEGVWFPKGVPDIKHGRERSQKQTINLPKSKQQEGQASDDISRPIIANSIVTEADKNNDLTSLERSLRRTLYLLIKDKKGIWKFPNFDIGEEKSLHRAAEKGIREIGGENMNTWTVSRTPAAVLKDDPKSSQFLIKSHILMGRFDIQDKRILSDFAWLSKDEIKGKVEKNYYEKISFLLSDI</sequence>
<evidence type="ECO:0000259" key="9">
    <source>
        <dbReference type="Pfam" id="PF11788"/>
    </source>
</evidence>
<dbReference type="PANTHER" id="PTHR13124:SF12">
    <property type="entry name" value="LARGE RIBOSOMAL SUBUNIT PROTEIN ML46"/>
    <property type="match status" value="1"/>
</dbReference>